<comment type="caution">
    <text evidence="2">The sequence shown here is derived from an EMBL/GenBank/DDBJ whole genome shotgun (WGS) entry which is preliminary data.</text>
</comment>
<dbReference type="EMBL" id="MCGR01000005">
    <property type="protein sequence ID" value="ORY89589.1"/>
    <property type="molecule type" value="Genomic_DNA"/>
</dbReference>
<name>A0A1Y2G1B4_9BASI</name>
<evidence type="ECO:0000256" key="1">
    <source>
        <dbReference type="SAM" id="MobiDB-lite"/>
    </source>
</evidence>
<sequence length="49" mass="5307">MFDPSQSADDPKDRSDKAKRVRRSTQPSKKNPNGKGGKPQGGKPQGGRK</sequence>
<feature type="compositionally biased region" description="Gly residues" evidence="1">
    <location>
        <begin position="34"/>
        <end position="49"/>
    </location>
</feature>
<keyword evidence="3" id="KW-1185">Reference proteome</keyword>
<feature type="compositionally biased region" description="Basic and acidic residues" evidence="1">
    <location>
        <begin position="9"/>
        <end position="18"/>
    </location>
</feature>
<proteinExistence type="predicted"/>
<dbReference type="InParanoid" id="A0A1Y2G1B4"/>
<protein>
    <submittedName>
        <fullName evidence="2">Uncharacterized protein</fullName>
    </submittedName>
</protein>
<reference evidence="2 3" key="1">
    <citation type="submission" date="2016-07" db="EMBL/GenBank/DDBJ databases">
        <title>Pervasive Adenine N6-methylation of Active Genes in Fungi.</title>
        <authorList>
            <consortium name="DOE Joint Genome Institute"/>
            <person name="Mondo S.J."/>
            <person name="Dannebaum R.O."/>
            <person name="Kuo R.C."/>
            <person name="Labutti K."/>
            <person name="Haridas S."/>
            <person name="Kuo A."/>
            <person name="Salamov A."/>
            <person name="Ahrendt S.R."/>
            <person name="Lipzen A."/>
            <person name="Sullivan W."/>
            <person name="Andreopoulos W.B."/>
            <person name="Clum A."/>
            <person name="Lindquist E."/>
            <person name="Daum C."/>
            <person name="Ramamoorthy G.K."/>
            <person name="Gryganskyi A."/>
            <person name="Culley D."/>
            <person name="Magnuson J.K."/>
            <person name="James T.Y."/>
            <person name="O'Malley M.A."/>
            <person name="Stajich J.E."/>
            <person name="Spatafora J.W."/>
            <person name="Visel A."/>
            <person name="Grigoriev I.V."/>
        </authorList>
    </citation>
    <scope>NUCLEOTIDE SEQUENCE [LARGE SCALE GENOMIC DNA]</scope>
    <source>
        <strain evidence="2 3">62-1032</strain>
    </source>
</reference>
<evidence type="ECO:0000313" key="2">
    <source>
        <dbReference type="EMBL" id="ORY89589.1"/>
    </source>
</evidence>
<gene>
    <name evidence="2" type="ORF">BCR35DRAFT_328956</name>
</gene>
<feature type="region of interest" description="Disordered" evidence="1">
    <location>
        <begin position="1"/>
        <end position="49"/>
    </location>
</feature>
<accession>A0A1Y2G1B4</accession>
<dbReference type="Proteomes" id="UP000193467">
    <property type="component" value="Unassembled WGS sequence"/>
</dbReference>
<evidence type="ECO:0000313" key="3">
    <source>
        <dbReference type="Proteomes" id="UP000193467"/>
    </source>
</evidence>
<organism evidence="2 3">
    <name type="scientific">Leucosporidium creatinivorum</name>
    <dbReference type="NCBI Taxonomy" id="106004"/>
    <lineage>
        <taxon>Eukaryota</taxon>
        <taxon>Fungi</taxon>
        <taxon>Dikarya</taxon>
        <taxon>Basidiomycota</taxon>
        <taxon>Pucciniomycotina</taxon>
        <taxon>Microbotryomycetes</taxon>
        <taxon>Leucosporidiales</taxon>
        <taxon>Leucosporidium</taxon>
    </lineage>
</organism>
<dbReference type="AlphaFoldDB" id="A0A1Y2G1B4"/>